<evidence type="ECO:0000313" key="2">
    <source>
        <dbReference type="Proteomes" id="UP001623348"/>
    </source>
</evidence>
<reference evidence="1 2" key="1">
    <citation type="submission" date="2024-06" db="EMBL/GenBank/DDBJ databases">
        <title>The draft genome of Grus japonensis, version 3.</title>
        <authorList>
            <person name="Nabeshima K."/>
            <person name="Suzuki S."/>
            <person name="Onuma M."/>
        </authorList>
    </citation>
    <scope>NUCLEOTIDE SEQUENCE [LARGE SCALE GENOMIC DNA]</scope>
    <source>
        <strain evidence="1 2">451A</strain>
    </source>
</reference>
<accession>A0ABC9WFA6</accession>
<comment type="caution">
    <text evidence="1">The sequence shown here is derived from an EMBL/GenBank/DDBJ whole genome shotgun (WGS) entry which is preliminary data.</text>
</comment>
<proteinExistence type="predicted"/>
<organism evidence="1 2">
    <name type="scientific">Grus japonensis</name>
    <name type="common">Japanese crane</name>
    <name type="synonym">Red-crowned crane</name>
    <dbReference type="NCBI Taxonomy" id="30415"/>
    <lineage>
        <taxon>Eukaryota</taxon>
        <taxon>Metazoa</taxon>
        <taxon>Chordata</taxon>
        <taxon>Craniata</taxon>
        <taxon>Vertebrata</taxon>
        <taxon>Euteleostomi</taxon>
        <taxon>Archelosauria</taxon>
        <taxon>Archosauria</taxon>
        <taxon>Dinosauria</taxon>
        <taxon>Saurischia</taxon>
        <taxon>Theropoda</taxon>
        <taxon>Coelurosauria</taxon>
        <taxon>Aves</taxon>
        <taxon>Neognathae</taxon>
        <taxon>Neoaves</taxon>
        <taxon>Gruiformes</taxon>
        <taxon>Gruidae</taxon>
        <taxon>Grus</taxon>
    </lineage>
</organism>
<name>A0ABC9WFA6_GRUJA</name>
<dbReference type="AlphaFoldDB" id="A0ABC9WFA6"/>
<protein>
    <submittedName>
        <fullName evidence="1">Uncharacterized protein</fullName>
    </submittedName>
</protein>
<dbReference type="Proteomes" id="UP001623348">
    <property type="component" value="Unassembled WGS sequence"/>
</dbReference>
<keyword evidence="2" id="KW-1185">Reference proteome</keyword>
<gene>
    <name evidence="1" type="ORF">GRJ2_000883300</name>
</gene>
<sequence>MADMKTGIFAKNVQKRLNRAQEKVQNPAFGFVQFHAIGCPMLQPIQIPLQGLLSLKRVYSTSWFSIMSKLTNGAFNSYLQMVDKNIGQNWL</sequence>
<evidence type="ECO:0000313" key="1">
    <source>
        <dbReference type="EMBL" id="GAB0184180.1"/>
    </source>
</evidence>
<dbReference type="EMBL" id="BAAFJT010000002">
    <property type="protein sequence ID" value="GAB0184180.1"/>
    <property type="molecule type" value="Genomic_DNA"/>
</dbReference>